<dbReference type="InParanoid" id="Q23MI8"/>
<keyword evidence="1" id="KW-0812">Transmembrane</keyword>
<reference evidence="3" key="1">
    <citation type="journal article" date="2006" name="PLoS Biol.">
        <title>Macronuclear genome sequence of the ciliate Tetrahymena thermophila, a model eukaryote.</title>
        <authorList>
            <person name="Eisen J.A."/>
            <person name="Coyne R.S."/>
            <person name="Wu M."/>
            <person name="Wu D."/>
            <person name="Thiagarajan M."/>
            <person name="Wortman J.R."/>
            <person name="Badger J.H."/>
            <person name="Ren Q."/>
            <person name="Amedeo P."/>
            <person name="Jones K.M."/>
            <person name="Tallon L.J."/>
            <person name="Delcher A.L."/>
            <person name="Salzberg S.L."/>
            <person name="Silva J.C."/>
            <person name="Haas B.J."/>
            <person name="Majoros W.H."/>
            <person name="Farzad M."/>
            <person name="Carlton J.M."/>
            <person name="Smith R.K. Jr."/>
            <person name="Garg J."/>
            <person name="Pearlman R.E."/>
            <person name="Karrer K.M."/>
            <person name="Sun L."/>
            <person name="Manning G."/>
            <person name="Elde N.C."/>
            <person name="Turkewitz A.P."/>
            <person name="Asai D.J."/>
            <person name="Wilkes D.E."/>
            <person name="Wang Y."/>
            <person name="Cai H."/>
            <person name="Collins K."/>
            <person name="Stewart B.A."/>
            <person name="Lee S.R."/>
            <person name="Wilamowska K."/>
            <person name="Weinberg Z."/>
            <person name="Ruzzo W.L."/>
            <person name="Wloga D."/>
            <person name="Gaertig J."/>
            <person name="Frankel J."/>
            <person name="Tsao C.-C."/>
            <person name="Gorovsky M.A."/>
            <person name="Keeling P.J."/>
            <person name="Waller R.F."/>
            <person name="Patron N.J."/>
            <person name="Cherry J.M."/>
            <person name="Stover N.A."/>
            <person name="Krieger C.J."/>
            <person name="del Toro C."/>
            <person name="Ryder H.F."/>
            <person name="Williamson S.C."/>
            <person name="Barbeau R.A."/>
            <person name="Hamilton E.P."/>
            <person name="Orias E."/>
        </authorList>
    </citation>
    <scope>NUCLEOTIDE SEQUENCE [LARGE SCALE GENOMIC DNA]</scope>
    <source>
        <strain evidence="3">SB210</strain>
    </source>
</reference>
<evidence type="ECO:0000256" key="1">
    <source>
        <dbReference type="SAM" id="Phobius"/>
    </source>
</evidence>
<keyword evidence="1" id="KW-1133">Transmembrane helix</keyword>
<dbReference type="OrthoDB" id="298937at2759"/>
<keyword evidence="3" id="KW-1185">Reference proteome</keyword>
<keyword evidence="1" id="KW-0472">Membrane</keyword>
<evidence type="ECO:0000313" key="2">
    <source>
        <dbReference type="EMBL" id="EAR97651.2"/>
    </source>
</evidence>
<dbReference type="GeneID" id="7823762"/>
<feature type="transmembrane region" description="Helical" evidence="1">
    <location>
        <begin position="437"/>
        <end position="459"/>
    </location>
</feature>
<sequence length="641" mass="74999">MRIKYMIIGLASLPIILVFTIAIMSQYVALIYLNDYNNQIQNNLFLTQIMFSQIFSQQISFQLSQELQKIPINVRTLNQYLAKLIQGQVKSNPKHKSSMVPIQQLHDNQADPQILKMFKRSRILVNCWFQSNYSTVSQMDQIGQQKLKILDQYHALSRAFQYQDIQRSRINQKTLAISDFFEAFQYEGIFSITGVNSTLKVSHKAPSCIAGNDVRCRYWYTQTAQQESVQIYPPSLIYGYSPPYLSTLSCQRIMLFNQTTQQEDLQSVICSGLYFNQTQNYFQNFASSTEQVYFLEPRSQILLYDSKQPLGMTSIETLNNSEFQYLQSQNEAIKFNNTLNQNYVNSIFKNVSNLITEYLDEANSFSQTFSYDRNGTKTIVILNPVQIIDKSPQLQNLQNNKKFSHYLIKFPYVQVNIISNENLRIHASKIENFFKNYFLAFNISFGILGLISILVIIYYTSKIKKIFYTSIDQLTDILIKMNDKKLSSSIFDIISADQQLSLDASQLYDSFKQIYQIMLYSSEDFYNQNDTEQLLKLNENIEFFKQFGNIKAVGITYNNIGSILLKQEHYFQALENFQSSIIYARYEIQEFLNLHPSFTLFDVLQSFSYFQLEQQECNQEIDQLITFLYKNQTEKQRQDLL</sequence>
<dbReference type="RefSeq" id="XP_001017896.2">
    <property type="nucleotide sequence ID" value="XM_001017896.2"/>
</dbReference>
<dbReference type="Proteomes" id="UP000009168">
    <property type="component" value="Unassembled WGS sequence"/>
</dbReference>
<organism evidence="2 3">
    <name type="scientific">Tetrahymena thermophila (strain SB210)</name>
    <dbReference type="NCBI Taxonomy" id="312017"/>
    <lineage>
        <taxon>Eukaryota</taxon>
        <taxon>Sar</taxon>
        <taxon>Alveolata</taxon>
        <taxon>Ciliophora</taxon>
        <taxon>Intramacronucleata</taxon>
        <taxon>Oligohymenophorea</taxon>
        <taxon>Hymenostomatida</taxon>
        <taxon>Tetrahymenina</taxon>
        <taxon>Tetrahymenidae</taxon>
        <taxon>Tetrahymena</taxon>
    </lineage>
</organism>
<feature type="transmembrane region" description="Helical" evidence="1">
    <location>
        <begin position="7"/>
        <end position="33"/>
    </location>
</feature>
<dbReference type="HOGENOM" id="CLU_007542_0_0_1"/>
<evidence type="ECO:0000313" key="3">
    <source>
        <dbReference type="Proteomes" id="UP000009168"/>
    </source>
</evidence>
<dbReference type="KEGG" id="tet:TTHERM_00617740"/>
<accession>Q23MI8</accession>
<dbReference type="Gene3D" id="1.25.40.10">
    <property type="entry name" value="Tetratricopeptide repeat domain"/>
    <property type="match status" value="1"/>
</dbReference>
<gene>
    <name evidence="2" type="ORF">TTHERM_00617740</name>
</gene>
<name>Q23MI8_TETTS</name>
<proteinExistence type="predicted"/>
<dbReference type="InterPro" id="IPR011990">
    <property type="entry name" value="TPR-like_helical_dom_sf"/>
</dbReference>
<dbReference type="EMBL" id="GG662661">
    <property type="protein sequence ID" value="EAR97651.2"/>
    <property type="molecule type" value="Genomic_DNA"/>
</dbReference>
<dbReference type="AlphaFoldDB" id="Q23MI8"/>
<protein>
    <submittedName>
        <fullName evidence="2">Tetratricopeptide repeat protein</fullName>
    </submittedName>
</protein>